<keyword evidence="4" id="KW-1185">Reference proteome</keyword>
<protein>
    <recommendedName>
        <fullName evidence="5">YbgI/family dinuclear metal center protein</fullName>
    </recommendedName>
</protein>
<feature type="binding site" evidence="2">
    <location>
        <position position="243"/>
    </location>
    <ligand>
        <name>a divalent metal cation</name>
        <dbReference type="ChEBI" id="CHEBI:60240"/>
        <label>1</label>
    </ligand>
</feature>
<evidence type="ECO:0000256" key="1">
    <source>
        <dbReference type="ARBA" id="ARBA00006964"/>
    </source>
</evidence>
<gene>
    <name evidence="3" type="ORF">BB561_002496</name>
</gene>
<dbReference type="PANTHER" id="PTHR13799">
    <property type="entry name" value="NGG1 INTERACTING FACTOR 3"/>
    <property type="match status" value="1"/>
</dbReference>
<dbReference type="InterPro" id="IPR036069">
    <property type="entry name" value="DUF34/NIF3_sf"/>
</dbReference>
<accession>A0A2T9YQI1</accession>
<dbReference type="GO" id="GO:0046872">
    <property type="term" value="F:metal ion binding"/>
    <property type="evidence" value="ECO:0007669"/>
    <property type="project" value="UniProtKB-KW"/>
</dbReference>
<dbReference type="Gene3D" id="3.40.1390.30">
    <property type="entry name" value="NIF3 (NGG1p interacting factor 3)-like"/>
    <property type="match status" value="1"/>
</dbReference>
<dbReference type="AlphaFoldDB" id="A0A2T9YQI1"/>
<comment type="caution">
    <text evidence="3">The sequence shown here is derived from an EMBL/GenBank/DDBJ whole genome shotgun (WGS) entry which is preliminary data.</text>
</comment>
<dbReference type="GO" id="GO:0005739">
    <property type="term" value="C:mitochondrion"/>
    <property type="evidence" value="ECO:0007669"/>
    <property type="project" value="TreeGrafter"/>
</dbReference>
<proteinExistence type="inferred from homology"/>
<dbReference type="PANTHER" id="PTHR13799:SF13">
    <property type="entry name" value="NIF3-LIKE PROTEIN 1"/>
    <property type="match status" value="1"/>
</dbReference>
<reference evidence="3 4" key="1">
    <citation type="journal article" date="2018" name="MBio">
        <title>Comparative Genomics Reveals the Core Gene Toolbox for the Fungus-Insect Symbiosis.</title>
        <authorList>
            <person name="Wang Y."/>
            <person name="Stata M."/>
            <person name="Wang W."/>
            <person name="Stajich J.E."/>
            <person name="White M.M."/>
            <person name="Moncalvo J.M."/>
        </authorList>
    </citation>
    <scope>NUCLEOTIDE SEQUENCE [LARGE SCALE GENOMIC DNA]</scope>
    <source>
        <strain evidence="3 4">SWE-8-4</strain>
    </source>
</reference>
<dbReference type="OrthoDB" id="3345469at2759"/>
<evidence type="ECO:0008006" key="5">
    <source>
        <dbReference type="Google" id="ProtNLM"/>
    </source>
</evidence>
<name>A0A2T9YQI1_9FUNG</name>
<sequence length="282" mass="30699">MSLLSRVQAYMEKLAPLRLAAGSWDNVGTLLDPPKSRANANKVFLTIDLTDESLKEALSDEKVGVIIAYHPPIFVGWKSLVKSDYKKNIILQAAIEGVSIYSPHTALDSCKLGINNWLCSRLGEGKSSPITPIVDPTLVDQEGAGEGRILVLDTPMPLSLLIKKVKKNFNLEHVRVARSKNHHKSSELDHPIKTIAICAGSGISVIKNSKVDLFFTGEMSHHDILAAVSSDTSCILVEHSNSERGYLEILKGFLEKGLNSDGHGDQVSIVVSQTDSDPILIE</sequence>
<evidence type="ECO:0000313" key="3">
    <source>
        <dbReference type="EMBL" id="PVU94514.1"/>
    </source>
</evidence>
<dbReference type="NCBIfam" id="TIGR00486">
    <property type="entry name" value="YbgI_SA1388"/>
    <property type="match status" value="1"/>
</dbReference>
<dbReference type="Pfam" id="PF01784">
    <property type="entry name" value="DUF34_NIF3"/>
    <property type="match status" value="1"/>
</dbReference>
<feature type="binding site" evidence="2">
    <location>
        <position position="70"/>
    </location>
    <ligand>
        <name>a divalent metal cation</name>
        <dbReference type="ChEBI" id="CHEBI:60240"/>
        <label>1</label>
    </ligand>
</feature>
<dbReference type="InterPro" id="IPR002678">
    <property type="entry name" value="DUF34/NIF3"/>
</dbReference>
<feature type="binding site" evidence="2">
    <location>
        <position position="239"/>
    </location>
    <ligand>
        <name>a divalent metal cation</name>
        <dbReference type="ChEBI" id="CHEBI:60240"/>
        <label>1</label>
    </ligand>
</feature>
<evidence type="ECO:0000313" key="4">
    <source>
        <dbReference type="Proteomes" id="UP000245383"/>
    </source>
</evidence>
<dbReference type="Proteomes" id="UP000245383">
    <property type="component" value="Unassembled WGS sequence"/>
</dbReference>
<dbReference type="FunFam" id="3.40.1390.30:FF:000001">
    <property type="entry name" value="GTP cyclohydrolase 1 type 2"/>
    <property type="match status" value="1"/>
</dbReference>
<organism evidence="3 4">
    <name type="scientific">Smittium simulii</name>
    <dbReference type="NCBI Taxonomy" id="133385"/>
    <lineage>
        <taxon>Eukaryota</taxon>
        <taxon>Fungi</taxon>
        <taxon>Fungi incertae sedis</taxon>
        <taxon>Zoopagomycota</taxon>
        <taxon>Kickxellomycotina</taxon>
        <taxon>Harpellomycetes</taxon>
        <taxon>Harpellales</taxon>
        <taxon>Legeriomycetaceae</taxon>
        <taxon>Smittium</taxon>
    </lineage>
</organism>
<feature type="binding site" evidence="2">
    <location>
        <position position="108"/>
    </location>
    <ligand>
        <name>a divalent metal cation</name>
        <dbReference type="ChEBI" id="CHEBI:60240"/>
        <label>1</label>
    </ligand>
</feature>
<dbReference type="EMBL" id="MBFR01000087">
    <property type="protein sequence ID" value="PVU94514.1"/>
    <property type="molecule type" value="Genomic_DNA"/>
</dbReference>
<evidence type="ECO:0000256" key="2">
    <source>
        <dbReference type="PIRSR" id="PIRSR602678-1"/>
    </source>
</evidence>
<comment type="similarity">
    <text evidence="1">Belongs to the GTP cyclohydrolase I type 2/NIF3 family.</text>
</comment>
<keyword evidence="2" id="KW-0479">Metal-binding</keyword>
<dbReference type="STRING" id="133385.A0A2T9YQI1"/>
<dbReference type="SUPFAM" id="SSF102705">
    <property type="entry name" value="NIF3 (NGG1p interacting factor 3)-like"/>
    <property type="match status" value="1"/>
</dbReference>